<feature type="transmembrane region" description="Helical" evidence="1">
    <location>
        <begin position="379"/>
        <end position="402"/>
    </location>
</feature>
<dbReference type="Pfam" id="PF07690">
    <property type="entry name" value="MFS_1"/>
    <property type="match status" value="1"/>
</dbReference>
<dbReference type="Proteomes" id="UP000639051">
    <property type="component" value="Unassembled WGS sequence"/>
</dbReference>
<feature type="transmembrane region" description="Helical" evidence="1">
    <location>
        <begin position="102"/>
        <end position="124"/>
    </location>
</feature>
<feature type="chain" id="PRO_5045405637" evidence="2">
    <location>
        <begin position="26"/>
        <end position="440"/>
    </location>
</feature>
<reference evidence="3 4" key="1">
    <citation type="submission" date="2021-01" db="EMBL/GenBank/DDBJ databases">
        <title>Genome public.</title>
        <authorList>
            <person name="Liu C."/>
            <person name="Sun Q."/>
        </authorList>
    </citation>
    <scope>NUCLEOTIDE SEQUENCE [LARGE SCALE GENOMIC DNA]</scope>
    <source>
        <strain evidence="3 4">JC656</strain>
    </source>
</reference>
<evidence type="ECO:0000313" key="3">
    <source>
        <dbReference type="EMBL" id="MBL0704956.1"/>
    </source>
</evidence>
<evidence type="ECO:0000313" key="4">
    <source>
        <dbReference type="Proteomes" id="UP000639051"/>
    </source>
</evidence>
<protein>
    <submittedName>
        <fullName evidence="3">MFS transporter</fullName>
    </submittedName>
</protein>
<feature type="transmembrane region" description="Helical" evidence="1">
    <location>
        <begin position="408"/>
        <end position="430"/>
    </location>
</feature>
<dbReference type="SUPFAM" id="SSF103473">
    <property type="entry name" value="MFS general substrate transporter"/>
    <property type="match status" value="1"/>
</dbReference>
<gene>
    <name evidence="3" type="ORF">JJE72_05470</name>
</gene>
<dbReference type="InterPro" id="IPR052524">
    <property type="entry name" value="MFS_Cyanate_Porter"/>
</dbReference>
<dbReference type="Gene3D" id="1.20.1250.20">
    <property type="entry name" value="MFS general substrate transporter like domains"/>
    <property type="match status" value="2"/>
</dbReference>
<comment type="caution">
    <text evidence="3">The sequence shown here is derived from an EMBL/GenBank/DDBJ whole genome shotgun (WGS) entry which is preliminary data.</text>
</comment>
<feature type="transmembrane region" description="Helical" evidence="1">
    <location>
        <begin position="46"/>
        <end position="71"/>
    </location>
</feature>
<keyword evidence="4" id="KW-1185">Reference proteome</keyword>
<dbReference type="PANTHER" id="PTHR23523:SF2">
    <property type="entry name" value="2-NITROIMIDAZOLE TRANSPORTER"/>
    <property type="match status" value="1"/>
</dbReference>
<name>A0ABS1JZX3_9MICC</name>
<evidence type="ECO:0000256" key="2">
    <source>
        <dbReference type="SAM" id="SignalP"/>
    </source>
</evidence>
<feature type="transmembrane region" description="Helical" evidence="1">
    <location>
        <begin position="166"/>
        <end position="184"/>
    </location>
</feature>
<keyword evidence="2" id="KW-0732">Signal</keyword>
<sequence length="440" mass="45111">MPRRISRTAALALLAVGLMSLNSRAPIVQLGPVLNDIQASTGLGSAVVGLLASIPVLCFGLVTPAAAWLTGRIGINHAVLYFFGGLAAGVLVRSYGGAPGALVGTVVIGVAMTIVNVATPLLVGRDFPLRAALMTGVTTAAVNVGTTLASALAAPLAGAIGWQASLASWLGLTAIAAGAWLFVFPPAKDGPRWSDADFPGRSARAAARRRAELTAAQAQPGTETGALPLLAPARGTPAGVSRGNTVSPANRRMMWLFTATFALHNVGYYAMTLWLPTYLVDTQGMTPSEAGLGASLLQVFAIAGPLLIPALIHLFGWGPMKLFALVSVCWVVLPAGLLLAPGAWIAWAVLGGIAQGGTFTVVFTVVINRARSLAENRRMTALIQSVGYAIASTGPIVIGGLHDAAGNWAAPLALVLGALVLMAFTGFLAIRSHGPSRQRS</sequence>
<keyword evidence="1" id="KW-1133">Transmembrane helix</keyword>
<keyword evidence="1" id="KW-0812">Transmembrane</keyword>
<feature type="transmembrane region" description="Helical" evidence="1">
    <location>
        <begin position="78"/>
        <end position="96"/>
    </location>
</feature>
<feature type="transmembrane region" description="Helical" evidence="1">
    <location>
        <begin position="345"/>
        <end position="367"/>
    </location>
</feature>
<feature type="transmembrane region" description="Helical" evidence="1">
    <location>
        <begin position="254"/>
        <end position="275"/>
    </location>
</feature>
<dbReference type="InterPro" id="IPR011701">
    <property type="entry name" value="MFS"/>
</dbReference>
<dbReference type="RefSeq" id="WP_189694214.1">
    <property type="nucleotide sequence ID" value="NZ_BNCM01000009.1"/>
</dbReference>
<keyword evidence="1" id="KW-0472">Membrane</keyword>
<proteinExistence type="predicted"/>
<feature type="transmembrane region" description="Helical" evidence="1">
    <location>
        <begin position="322"/>
        <end position="339"/>
    </location>
</feature>
<accession>A0ABS1JZX3</accession>
<dbReference type="PANTHER" id="PTHR23523">
    <property type="match status" value="1"/>
</dbReference>
<feature type="signal peptide" evidence="2">
    <location>
        <begin position="1"/>
        <end position="25"/>
    </location>
</feature>
<dbReference type="EMBL" id="JAERRC010000015">
    <property type="protein sequence ID" value="MBL0704956.1"/>
    <property type="molecule type" value="Genomic_DNA"/>
</dbReference>
<feature type="transmembrane region" description="Helical" evidence="1">
    <location>
        <begin position="131"/>
        <end position="154"/>
    </location>
</feature>
<organism evidence="3 4">
    <name type="scientific">Sinomonas cellulolyticus</name>
    <dbReference type="NCBI Taxonomy" id="2801916"/>
    <lineage>
        <taxon>Bacteria</taxon>
        <taxon>Bacillati</taxon>
        <taxon>Actinomycetota</taxon>
        <taxon>Actinomycetes</taxon>
        <taxon>Micrococcales</taxon>
        <taxon>Micrococcaceae</taxon>
        <taxon>Sinomonas</taxon>
    </lineage>
</organism>
<dbReference type="InterPro" id="IPR036259">
    <property type="entry name" value="MFS_trans_sf"/>
</dbReference>
<evidence type="ECO:0000256" key="1">
    <source>
        <dbReference type="SAM" id="Phobius"/>
    </source>
</evidence>
<feature type="transmembrane region" description="Helical" evidence="1">
    <location>
        <begin position="295"/>
        <end position="315"/>
    </location>
</feature>